<proteinExistence type="predicted"/>
<dbReference type="AlphaFoldDB" id="A0A1M4UTR2"/>
<keyword evidence="1" id="KW-0175">Coiled coil</keyword>
<organism evidence="2 3">
    <name type="scientific">Caldanaerobius fijiensis DSM 17918</name>
    <dbReference type="NCBI Taxonomy" id="1121256"/>
    <lineage>
        <taxon>Bacteria</taxon>
        <taxon>Bacillati</taxon>
        <taxon>Bacillota</taxon>
        <taxon>Clostridia</taxon>
        <taxon>Thermoanaerobacterales</taxon>
        <taxon>Thermoanaerobacteraceae</taxon>
        <taxon>Caldanaerobius</taxon>
    </lineage>
</organism>
<evidence type="ECO:0000256" key="1">
    <source>
        <dbReference type="SAM" id="Coils"/>
    </source>
</evidence>
<gene>
    <name evidence="2" type="ORF">SAMN02746089_00504</name>
</gene>
<name>A0A1M4UTR2_9THEO</name>
<dbReference type="EMBL" id="FQVH01000003">
    <property type="protein sequence ID" value="SHE60074.1"/>
    <property type="molecule type" value="Genomic_DNA"/>
</dbReference>
<protein>
    <recommendedName>
        <fullName evidence="4">AAA domain-containing protein</fullName>
    </recommendedName>
</protein>
<accession>A0A1M4UTR2</accession>
<dbReference type="Gene3D" id="3.40.50.300">
    <property type="entry name" value="P-loop containing nucleotide triphosphate hydrolases"/>
    <property type="match status" value="1"/>
</dbReference>
<evidence type="ECO:0000313" key="2">
    <source>
        <dbReference type="EMBL" id="SHE60074.1"/>
    </source>
</evidence>
<dbReference type="RefSeq" id="WP_073341526.1">
    <property type="nucleotide sequence ID" value="NZ_FQVH01000003.1"/>
</dbReference>
<dbReference type="OrthoDB" id="2380879at2"/>
<evidence type="ECO:0008006" key="4">
    <source>
        <dbReference type="Google" id="ProtNLM"/>
    </source>
</evidence>
<evidence type="ECO:0000313" key="3">
    <source>
        <dbReference type="Proteomes" id="UP000184088"/>
    </source>
</evidence>
<dbReference type="InterPro" id="IPR027417">
    <property type="entry name" value="P-loop_NTPase"/>
</dbReference>
<sequence length="216" mass="24353">MKDIDELKKGLEVLTAYYHQRKGQRDRLKLEVEKKQQEVELLQQKLDMLTKVKLIFQVAAENAREQARQHIEQMVTSALQSVFGPDISFEVALEEKRDRPEVEFLVASTYGGTARIANRPEDSRGGGVVDVVSIALRSALLEGMYPRLDGIMVYDEPAKHVSEEYSTAVAELIKGISEDMGRQIIMVTHNQHLAESGEIAYKIILKKGISSAERIK</sequence>
<keyword evidence="3" id="KW-1185">Reference proteome</keyword>
<dbReference type="SUPFAM" id="SSF52540">
    <property type="entry name" value="P-loop containing nucleoside triphosphate hydrolases"/>
    <property type="match status" value="1"/>
</dbReference>
<reference evidence="2 3" key="1">
    <citation type="submission" date="2016-11" db="EMBL/GenBank/DDBJ databases">
        <authorList>
            <person name="Jaros S."/>
            <person name="Januszkiewicz K."/>
            <person name="Wedrychowicz H."/>
        </authorList>
    </citation>
    <scope>NUCLEOTIDE SEQUENCE [LARGE SCALE GENOMIC DNA]</scope>
    <source>
        <strain evidence="2 3">DSM 17918</strain>
    </source>
</reference>
<feature type="coiled-coil region" evidence="1">
    <location>
        <begin position="18"/>
        <end position="52"/>
    </location>
</feature>
<dbReference type="Proteomes" id="UP000184088">
    <property type="component" value="Unassembled WGS sequence"/>
</dbReference>
<dbReference type="STRING" id="1121256.SAMN02746089_00504"/>